<dbReference type="GO" id="GO:0005524">
    <property type="term" value="F:ATP binding"/>
    <property type="evidence" value="ECO:0007669"/>
    <property type="project" value="UniProtKB-KW"/>
</dbReference>
<dbReference type="AlphaFoldDB" id="A0ABD3LEG0"/>
<evidence type="ECO:0000256" key="1">
    <source>
        <dbReference type="ARBA" id="ARBA00022741"/>
    </source>
</evidence>
<accession>A0ABD3LEG0</accession>
<evidence type="ECO:0000313" key="5">
    <source>
        <dbReference type="EMBL" id="KAL3748958.1"/>
    </source>
</evidence>
<keyword evidence="6" id="KW-1185">Reference proteome</keyword>
<dbReference type="PIRSF" id="PIRSF005856">
    <property type="entry name" value="Rad51"/>
    <property type="match status" value="1"/>
</dbReference>
<keyword evidence="2" id="KW-0067">ATP-binding</keyword>
<name>A0ABD3LEG0_EUCGL</name>
<keyword evidence="1" id="KW-0547">Nucleotide-binding</keyword>
<gene>
    <name evidence="5" type="ORF">ACJRO7_010103</name>
</gene>
<evidence type="ECO:0000259" key="4">
    <source>
        <dbReference type="PROSITE" id="PS50162"/>
    </source>
</evidence>
<keyword evidence="3" id="KW-0238">DNA-binding</keyword>
<dbReference type="Pfam" id="PF08423">
    <property type="entry name" value="Rad51"/>
    <property type="match status" value="2"/>
</dbReference>
<dbReference type="SUPFAM" id="SSF47794">
    <property type="entry name" value="Rad51 N-terminal domain-like"/>
    <property type="match status" value="1"/>
</dbReference>
<dbReference type="InterPro" id="IPR010995">
    <property type="entry name" value="DNA_repair_Rad51/TF_NusA_a-hlx"/>
</dbReference>
<protein>
    <recommendedName>
        <fullName evidence="4">RecA family profile 1 domain-containing protein</fullName>
    </recommendedName>
</protein>
<evidence type="ECO:0000256" key="3">
    <source>
        <dbReference type="ARBA" id="ARBA00023125"/>
    </source>
</evidence>
<dbReference type="PROSITE" id="PS50162">
    <property type="entry name" value="RECA_2"/>
    <property type="match status" value="1"/>
</dbReference>
<dbReference type="PANTHER" id="PTHR22942:SF30">
    <property type="entry name" value="MEIOTIC RECOMBINATION PROTEIN DMC1_LIM15 HOMOLOG"/>
    <property type="match status" value="1"/>
</dbReference>
<sequence>MLSSLNRVSISASEEQKIVEREDVDDEAEDLLETIDKQTFISQGINAGDVKKLQDAGIYTCNGLMMHTKKHLTGIKGLSEAKVDKICVAAEKIVRKLAVRITTGSQALDELLASGFETLAITEAFGKSGSGKTQLAHTLCVTTQYTCSRPDRIVPIAERFGMDRGAVLDIIIYACPSTSEHQDNLLLGLAAKMSEKPFKLLIVDSVIALFRVDFTGRELAERQQKLAQMLSLLIKIAEESNTAVFMTNQGKSEGSKHVCEVFDAPNLPKAEAIYFLRQIFL</sequence>
<dbReference type="InterPro" id="IPR013632">
    <property type="entry name" value="Rad51_C"/>
</dbReference>
<evidence type="ECO:0000313" key="6">
    <source>
        <dbReference type="Proteomes" id="UP001634007"/>
    </source>
</evidence>
<dbReference type="SUPFAM" id="SSF52540">
    <property type="entry name" value="P-loop containing nucleoside triphosphate hydrolases"/>
    <property type="match status" value="1"/>
</dbReference>
<evidence type="ECO:0000256" key="2">
    <source>
        <dbReference type="ARBA" id="ARBA00022840"/>
    </source>
</evidence>
<feature type="domain" description="RecA family profile 1" evidence="4">
    <location>
        <begin position="97"/>
        <end position="250"/>
    </location>
</feature>
<organism evidence="5 6">
    <name type="scientific">Eucalyptus globulus</name>
    <name type="common">Tasmanian blue gum</name>
    <dbReference type="NCBI Taxonomy" id="34317"/>
    <lineage>
        <taxon>Eukaryota</taxon>
        <taxon>Viridiplantae</taxon>
        <taxon>Streptophyta</taxon>
        <taxon>Embryophyta</taxon>
        <taxon>Tracheophyta</taxon>
        <taxon>Spermatophyta</taxon>
        <taxon>Magnoliopsida</taxon>
        <taxon>eudicotyledons</taxon>
        <taxon>Gunneridae</taxon>
        <taxon>Pentapetalae</taxon>
        <taxon>rosids</taxon>
        <taxon>malvids</taxon>
        <taxon>Myrtales</taxon>
        <taxon>Myrtaceae</taxon>
        <taxon>Myrtoideae</taxon>
        <taxon>Eucalypteae</taxon>
        <taxon>Eucalyptus</taxon>
    </lineage>
</organism>
<dbReference type="InterPro" id="IPR027417">
    <property type="entry name" value="P-loop_NTPase"/>
</dbReference>
<dbReference type="Gene3D" id="1.10.150.20">
    <property type="entry name" value="5' to 3' exonuclease, C-terminal subdomain"/>
    <property type="match status" value="1"/>
</dbReference>
<dbReference type="PANTHER" id="PTHR22942">
    <property type="entry name" value="RECA/RAD51/RADA DNA STRAND-PAIRING FAMILY MEMBER"/>
    <property type="match status" value="1"/>
</dbReference>
<reference evidence="5 6" key="1">
    <citation type="submission" date="2024-11" db="EMBL/GenBank/DDBJ databases">
        <title>Chromosome-level genome assembly of Eucalyptus globulus Labill. provides insights into its genome evolution.</title>
        <authorList>
            <person name="Li X."/>
        </authorList>
    </citation>
    <scope>NUCLEOTIDE SEQUENCE [LARGE SCALE GENOMIC DNA]</scope>
    <source>
        <strain evidence="5">CL2024</strain>
        <tissue evidence="5">Fresh tender leaves</tissue>
    </source>
</reference>
<dbReference type="GO" id="GO:0003677">
    <property type="term" value="F:DNA binding"/>
    <property type="evidence" value="ECO:0007669"/>
    <property type="project" value="UniProtKB-KW"/>
</dbReference>
<dbReference type="Proteomes" id="UP001634007">
    <property type="component" value="Unassembled WGS sequence"/>
</dbReference>
<dbReference type="InterPro" id="IPR016467">
    <property type="entry name" value="DNA_recomb/repair_RecA-like"/>
</dbReference>
<dbReference type="Gene3D" id="3.40.50.300">
    <property type="entry name" value="P-loop containing nucleotide triphosphate hydrolases"/>
    <property type="match status" value="1"/>
</dbReference>
<comment type="caution">
    <text evidence="5">The sequence shown here is derived from an EMBL/GenBank/DDBJ whole genome shotgun (WGS) entry which is preliminary data.</text>
</comment>
<dbReference type="EMBL" id="JBJKBG010000002">
    <property type="protein sequence ID" value="KAL3748958.1"/>
    <property type="molecule type" value="Genomic_DNA"/>
</dbReference>
<dbReference type="InterPro" id="IPR020588">
    <property type="entry name" value="RecA_ATP-bd"/>
</dbReference>
<proteinExistence type="predicted"/>